<dbReference type="GeneID" id="115356671"/>
<dbReference type="SUPFAM" id="SSF55136">
    <property type="entry name" value="Probable bacterial effector-binding domain"/>
    <property type="match status" value="1"/>
</dbReference>
<evidence type="ECO:0000313" key="3">
    <source>
        <dbReference type="Ensembl" id="ENSMMDP00005004726.1"/>
    </source>
</evidence>
<dbReference type="FunFam" id="3.20.80.10:FF:000007">
    <property type="entry name" value="Heme-binding protein 2"/>
    <property type="match status" value="1"/>
</dbReference>
<evidence type="ECO:0000256" key="2">
    <source>
        <dbReference type="SAM" id="MobiDB-lite"/>
    </source>
</evidence>
<protein>
    <submittedName>
        <fullName evidence="3">Heme-binding protein 1-like</fullName>
    </submittedName>
</protein>
<gene>
    <name evidence="3" type="primary">LOC115356671</name>
</gene>
<reference evidence="3" key="3">
    <citation type="submission" date="2025-09" db="UniProtKB">
        <authorList>
            <consortium name="Ensembl"/>
        </authorList>
    </citation>
    <scope>IDENTIFICATION</scope>
</reference>
<dbReference type="OrthoDB" id="9420729at2759"/>
<dbReference type="InterPro" id="IPR011256">
    <property type="entry name" value="Reg_factor_effector_dom_sf"/>
</dbReference>
<feature type="compositionally biased region" description="Gly residues" evidence="2">
    <location>
        <begin position="1"/>
        <end position="20"/>
    </location>
</feature>
<feature type="compositionally biased region" description="Acidic residues" evidence="2">
    <location>
        <begin position="30"/>
        <end position="41"/>
    </location>
</feature>
<feature type="region of interest" description="Disordered" evidence="2">
    <location>
        <begin position="1"/>
        <end position="58"/>
    </location>
</feature>
<dbReference type="Gene3D" id="3.20.80.10">
    <property type="entry name" value="Regulatory factor, effector binding domain"/>
    <property type="match status" value="1"/>
</dbReference>
<keyword evidence="4" id="KW-1185">Reference proteome</keyword>
<dbReference type="GO" id="GO:0020037">
    <property type="term" value="F:heme binding"/>
    <property type="evidence" value="ECO:0007669"/>
    <property type="project" value="TreeGrafter"/>
</dbReference>
<organism evidence="3 4">
    <name type="scientific">Myripristis murdjan</name>
    <name type="common">pinecone soldierfish</name>
    <dbReference type="NCBI Taxonomy" id="586833"/>
    <lineage>
        <taxon>Eukaryota</taxon>
        <taxon>Metazoa</taxon>
        <taxon>Chordata</taxon>
        <taxon>Craniata</taxon>
        <taxon>Vertebrata</taxon>
        <taxon>Euteleostomi</taxon>
        <taxon>Actinopterygii</taxon>
        <taxon>Neopterygii</taxon>
        <taxon>Teleostei</taxon>
        <taxon>Neoteleostei</taxon>
        <taxon>Acanthomorphata</taxon>
        <taxon>Holocentriformes</taxon>
        <taxon>Holocentridae</taxon>
        <taxon>Myripristis</taxon>
    </lineage>
</organism>
<dbReference type="PANTHER" id="PTHR11220:SF7">
    <property type="entry name" value="SOUL PROTEIN"/>
    <property type="match status" value="1"/>
</dbReference>
<dbReference type="PANTHER" id="PTHR11220">
    <property type="entry name" value="HEME-BINDING PROTEIN-RELATED"/>
    <property type="match status" value="1"/>
</dbReference>
<dbReference type="Pfam" id="PF04832">
    <property type="entry name" value="SOUL"/>
    <property type="match status" value="1"/>
</dbReference>
<evidence type="ECO:0000256" key="1">
    <source>
        <dbReference type="ARBA" id="ARBA00009817"/>
    </source>
</evidence>
<reference evidence="3" key="2">
    <citation type="submission" date="2025-08" db="UniProtKB">
        <authorList>
            <consortium name="Ensembl"/>
        </authorList>
    </citation>
    <scope>IDENTIFICATION</scope>
</reference>
<dbReference type="InterPro" id="IPR006917">
    <property type="entry name" value="SOUL_heme-bd"/>
</dbReference>
<dbReference type="Ensembl" id="ENSMMDT00005004848.1">
    <property type="protein sequence ID" value="ENSMMDP00005004726.1"/>
    <property type="gene ID" value="ENSMMDG00005002582.1"/>
</dbReference>
<dbReference type="AlphaFoldDB" id="A0A667X756"/>
<accession>A0A667X756</accession>
<proteinExistence type="inferred from homology"/>
<sequence length="281" mass="31247">MDGGGCSMNGGGDSSRGGESGSRLGLITLEDLDSLTDEDMDREQPAVGAADPGGDTEAVEEESQERLLAFWQNIGRGHRIDIPEDMAQPIQQLTTDIESSPNKEMVPFSLITREEKCGSVMYEKRVYKKACWACITVREDTYEQSICMGFMKIMRYICQQNTSGSYLGMTIPIVTVVRTDDARFSLSRDVTVAYYLPSHLQDQPPLPTDPDVTMEMWPTTVVYSRTFTGPTNETTILSEIRALAELLDSPDLCVSDSFIIAGYTSVAAAHRHNEVWFLERQ</sequence>
<comment type="similarity">
    <text evidence="1">Belongs to the HEBP family.</text>
</comment>
<dbReference type="GeneTree" id="ENSGT00940000164539"/>
<evidence type="ECO:0000313" key="4">
    <source>
        <dbReference type="Proteomes" id="UP000472263"/>
    </source>
</evidence>
<name>A0A667X756_9TELE</name>
<dbReference type="InParanoid" id="A0A667X756"/>
<dbReference type="RefSeq" id="XP_029903761.1">
    <property type="nucleotide sequence ID" value="XM_030047901.1"/>
</dbReference>
<dbReference type="Proteomes" id="UP000472263">
    <property type="component" value="Chromosome 24"/>
</dbReference>
<reference evidence="3" key="1">
    <citation type="submission" date="2019-06" db="EMBL/GenBank/DDBJ databases">
        <authorList>
            <consortium name="Wellcome Sanger Institute Data Sharing"/>
        </authorList>
    </citation>
    <scope>NUCLEOTIDE SEQUENCE [LARGE SCALE GENOMIC DNA]</scope>
</reference>